<evidence type="ECO:0000313" key="1">
    <source>
        <dbReference type="EMBL" id="KAL3792197.1"/>
    </source>
</evidence>
<dbReference type="EMBL" id="JALLAZ020000562">
    <property type="protein sequence ID" value="KAL3792197.1"/>
    <property type="molecule type" value="Genomic_DNA"/>
</dbReference>
<keyword evidence="2" id="KW-1185">Reference proteome</keyword>
<organism evidence="1 2">
    <name type="scientific">Stephanodiscus triporus</name>
    <dbReference type="NCBI Taxonomy" id="2934178"/>
    <lineage>
        <taxon>Eukaryota</taxon>
        <taxon>Sar</taxon>
        <taxon>Stramenopiles</taxon>
        <taxon>Ochrophyta</taxon>
        <taxon>Bacillariophyta</taxon>
        <taxon>Coscinodiscophyceae</taxon>
        <taxon>Thalassiosirophycidae</taxon>
        <taxon>Stephanodiscales</taxon>
        <taxon>Stephanodiscaceae</taxon>
        <taxon>Stephanodiscus</taxon>
    </lineage>
</organism>
<evidence type="ECO:0000313" key="2">
    <source>
        <dbReference type="Proteomes" id="UP001530315"/>
    </source>
</evidence>
<protein>
    <submittedName>
        <fullName evidence="1">Uncharacterized protein</fullName>
    </submittedName>
</protein>
<proteinExistence type="predicted"/>
<dbReference type="Proteomes" id="UP001530315">
    <property type="component" value="Unassembled WGS sequence"/>
</dbReference>
<comment type="caution">
    <text evidence="1">The sequence shown here is derived from an EMBL/GenBank/DDBJ whole genome shotgun (WGS) entry which is preliminary data.</text>
</comment>
<reference evidence="1 2" key="1">
    <citation type="submission" date="2024-10" db="EMBL/GenBank/DDBJ databases">
        <title>Updated reference genomes for cyclostephanoid diatoms.</title>
        <authorList>
            <person name="Roberts W.R."/>
            <person name="Alverson A.J."/>
        </authorList>
    </citation>
    <scope>NUCLEOTIDE SEQUENCE [LARGE SCALE GENOMIC DNA]</scope>
    <source>
        <strain evidence="1 2">AJA276-08</strain>
    </source>
</reference>
<dbReference type="AlphaFoldDB" id="A0ABD3PWQ6"/>
<gene>
    <name evidence="1" type="ORF">ACHAW5_004072</name>
</gene>
<sequence>MTKISSSSFYAEYHGHKLRHLKTLYPPLRAESDALLWTAGDSSLDNKYWFNDTMPAVGVYGDVLRPPRSVADVAHWLNYLSAVRYDDANRNSIGGGGDVDGKGRDGRKRYAAINAAVEATTLNERTLALRPQDSFLRDNISPEDVLIVSVGGNDIAMCPAPCTIASMAGLLCLPTACLAHGSSFGTVPVDDYCCGCGPSLASCACSCPPCLGYFRHLFGTRTQKYIEALTSKTRPKKILVCMIYYPDESPNIPSWANAALGALGYNRNPARLQLLIRKVFEEATSSIRIPGSQVIPVPLFVTLDGTRSEDYVARVEPSAIGGRKMAEFLLDVIHSEKSFDAMIGMTSSAPTTSFIVGRDT</sequence>
<name>A0ABD3PWQ6_9STRA</name>
<accession>A0ABD3PWQ6</accession>